<dbReference type="RefSeq" id="WP_306746351.1">
    <property type="nucleotide sequence ID" value="NZ_NSDM01000005.1"/>
</dbReference>
<dbReference type="Gene3D" id="3.30.360.10">
    <property type="entry name" value="Dihydrodipicolinate Reductase, domain 2"/>
    <property type="match status" value="1"/>
</dbReference>
<feature type="region of interest" description="Disordered" evidence="1">
    <location>
        <begin position="349"/>
        <end position="375"/>
    </location>
</feature>
<dbReference type="InterPro" id="IPR055170">
    <property type="entry name" value="GFO_IDH_MocA-like_dom"/>
</dbReference>
<dbReference type="SUPFAM" id="SSF55347">
    <property type="entry name" value="Glyceraldehyde-3-phosphate dehydrogenase-like, C-terminal domain"/>
    <property type="match status" value="1"/>
</dbReference>
<dbReference type="InterPro" id="IPR036291">
    <property type="entry name" value="NAD(P)-bd_dom_sf"/>
</dbReference>
<evidence type="ECO:0000313" key="4">
    <source>
        <dbReference type="EMBL" id="MDQ2585179.1"/>
    </source>
</evidence>
<reference evidence="4 5" key="1">
    <citation type="submission" date="2017-06" db="EMBL/GenBank/DDBJ databases">
        <title>Cultured bacterium strain Saccharothrix yanglingensis Hhs.015.</title>
        <authorList>
            <person name="Xia Y."/>
        </authorList>
    </citation>
    <scope>NUCLEOTIDE SEQUENCE [LARGE SCALE GENOMIC DNA]</scope>
    <source>
        <strain evidence="4 5">Hhs.015</strain>
    </source>
</reference>
<feature type="domain" description="Gfo/Idh/MocA-like oxidoreductase N-terminal" evidence="2">
    <location>
        <begin position="8"/>
        <end position="122"/>
    </location>
</feature>
<dbReference type="Gene3D" id="3.40.50.720">
    <property type="entry name" value="NAD(P)-binding Rossmann-like Domain"/>
    <property type="match status" value="1"/>
</dbReference>
<organism evidence="4 5">
    <name type="scientific">Saccharothrix yanglingensis</name>
    <dbReference type="NCBI Taxonomy" id="659496"/>
    <lineage>
        <taxon>Bacteria</taxon>
        <taxon>Bacillati</taxon>
        <taxon>Actinomycetota</taxon>
        <taxon>Actinomycetes</taxon>
        <taxon>Pseudonocardiales</taxon>
        <taxon>Pseudonocardiaceae</taxon>
        <taxon>Saccharothrix</taxon>
    </lineage>
</organism>
<evidence type="ECO:0000259" key="2">
    <source>
        <dbReference type="Pfam" id="PF01408"/>
    </source>
</evidence>
<sequence>MTSRTYTCAIVGTGAIAGAHARAIAALPARARLVGAVDVEPDRVAAFGAEWGVSAHPTLADLLADRRPDLVHLCTPPGTHLSLALECLAAGVSPVVEKPPVLSLADLDRLRAAEAEAGVPVATIFQHRFGSGAVRLRRLLAEGALGRPLLASADTLWFRDDDYFAVPWRGKWELEGGGPTMGHGIHQFDLLLSVLGPWSEVSAVAARQARPTDTEDVSAALVRFDSGAVATVVNSLVSPRQTSRLRFDFEHATVELEHLYGYSDADWRLTPAPGAPDPTPAWGSDPVGVPSGHTAQLAAVLDALDEGRTPPVSTADTRMTLEFVAAVYASAFTGRVVVRGEITEGHPFHAGMAGGGAPWPPRRSGPSDSRVGRTT</sequence>
<evidence type="ECO:0000256" key="1">
    <source>
        <dbReference type="SAM" id="MobiDB-lite"/>
    </source>
</evidence>
<dbReference type="PANTHER" id="PTHR43249">
    <property type="entry name" value="UDP-N-ACETYL-2-AMINO-2-DEOXY-D-GLUCURONATE OXIDASE"/>
    <property type="match status" value="1"/>
</dbReference>
<gene>
    <name evidence="4" type="ORF">CKY47_14555</name>
</gene>
<keyword evidence="5" id="KW-1185">Reference proteome</keyword>
<dbReference type="Proteomes" id="UP001225605">
    <property type="component" value="Unassembled WGS sequence"/>
</dbReference>
<dbReference type="InterPro" id="IPR052515">
    <property type="entry name" value="Gfo/Idh/MocA_Oxidoreductase"/>
</dbReference>
<feature type="domain" description="GFO/IDH/MocA-like oxidoreductase" evidence="3">
    <location>
        <begin position="135"/>
        <end position="254"/>
    </location>
</feature>
<dbReference type="SUPFAM" id="SSF51735">
    <property type="entry name" value="NAD(P)-binding Rossmann-fold domains"/>
    <property type="match status" value="1"/>
</dbReference>
<name>A0ABU0X1L1_9PSEU</name>
<dbReference type="Pfam" id="PF22725">
    <property type="entry name" value="GFO_IDH_MocA_C3"/>
    <property type="match status" value="1"/>
</dbReference>
<evidence type="ECO:0000313" key="5">
    <source>
        <dbReference type="Proteomes" id="UP001225605"/>
    </source>
</evidence>
<protein>
    <submittedName>
        <fullName evidence="4">Oxidoreductase</fullName>
    </submittedName>
</protein>
<dbReference type="Pfam" id="PF01408">
    <property type="entry name" value="GFO_IDH_MocA"/>
    <property type="match status" value="1"/>
</dbReference>
<dbReference type="EMBL" id="NSDM01000005">
    <property type="protein sequence ID" value="MDQ2585179.1"/>
    <property type="molecule type" value="Genomic_DNA"/>
</dbReference>
<dbReference type="PANTHER" id="PTHR43249:SF1">
    <property type="entry name" value="D-GLUCOSIDE 3-DEHYDROGENASE"/>
    <property type="match status" value="1"/>
</dbReference>
<comment type="caution">
    <text evidence="4">The sequence shown here is derived from an EMBL/GenBank/DDBJ whole genome shotgun (WGS) entry which is preliminary data.</text>
</comment>
<accession>A0ABU0X1L1</accession>
<evidence type="ECO:0000259" key="3">
    <source>
        <dbReference type="Pfam" id="PF22725"/>
    </source>
</evidence>
<proteinExistence type="predicted"/>
<dbReference type="InterPro" id="IPR000683">
    <property type="entry name" value="Gfo/Idh/MocA-like_OxRdtase_N"/>
</dbReference>